<comment type="subunit">
    <text evidence="1">Monomer.</text>
</comment>
<evidence type="ECO:0000313" key="9">
    <source>
        <dbReference type="EMBL" id="EGR29139.1"/>
    </source>
</evidence>
<evidence type="ECO:0000256" key="1">
    <source>
        <dbReference type="ARBA" id="ARBA00011245"/>
    </source>
</evidence>
<keyword evidence="2 9" id="KW-0808">Transferase</keyword>
<dbReference type="FunFam" id="1.10.510.10:FF:000571">
    <property type="entry name" value="Maternal embryonic leucine zipper kinase"/>
    <property type="match status" value="1"/>
</dbReference>
<dbReference type="InterPro" id="IPR011009">
    <property type="entry name" value="Kinase-like_dom_sf"/>
</dbReference>
<evidence type="ECO:0000313" key="10">
    <source>
        <dbReference type="Proteomes" id="UP000008983"/>
    </source>
</evidence>
<keyword evidence="7" id="KW-0723">Serine/threonine-protein kinase</keyword>
<dbReference type="eggNOG" id="KOG0595">
    <property type="taxonomic scope" value="Eukaryota"/>
</dbReference>
<dbReference type="EC" id="2.7.11.17" evidence="9"/>
<keyword evidence="4 9" id="KW-0418">Kinase</keyword>
<dbReference type="PANTHER" id="PTHR24348">
    <property type="entry name" value="SERINE/THREONINE-PROTEIN KINASE UNC-51-RELATED"/>
    <property type="match status" value="1"/>
</dbReference>
<organism evidence="9 10">
    <name type="scientific">Ichthyophthirius multifiliis</name>
    <name type="common">White spot disease agent</name>
    <name type="synonym">Ich</name>
    <dbReference type="NCBI Taxonomy" id="5932"/>
    <lineage>
        <taxon>Eukaryota</taxon>
        <taxon>Sar</taxon>
        <taxon>Alveolata</taxon>
        <taxon>Ciliophora</taxon>
        <taxon>Intramacronucleata</taxon>
        <taxon>Oligohymenophorea</taxon>
        <taxon>Hymenostomatida</taxon>
        <taxon>Ophryoglenina</taxon>
        <taxon>Ichthyophthirius</taxon>
    </lineage>
</organism>
<evidence type="ECO:0000256" key="3">
    <source>
        <dbReference type="ARBA" id="ARBA00022741"/>
    </source>
</evidence>
<dbReference type="InterPro" id="IPR017441">
    <property type="entry name" value="Protein_kinase_ATP_BS"/>
</dbReference>
<dbReference type="GO" id="GO:0005829">
    <property type="term" value="C:cytosol"/>
    <property type="evidence" value="ECO:0007669"/>
    <property type="project" value="TreeGrafter"/>
</dbReference>
<dbReference type="GO" id="GO:0016020">
    <property type="term" value="C:membrane"/>
    <property type="evidence" value="ECO:0007669"/>
    <property type="project" value="TreeGrafter"/>
</dbReference>
<dbReference type="OrthoDB" id="287216at2759"/>
<dbReference type="GO" id="GO:0005524">
    <property type="term" value="F:ATP binding"/>
    <property type="evidence" value="ECO:0007669"/>
    <property type="project" value="UniProtKB-UniRule"/>
</dbReference>
<dbReference type="EMBL" id="GL984181">
    <property type="protein sequence ID" value="EGR29139.1"/>
    <property type="molecule type" value="Genomic_DNA"/>
</dbReference>
<reference evidence="9 10" key="1">
    <citation type="submission" date="2011-07" db="EMBL/GenBank/DDBJ databases">
        <authorList>
            <person name="Coyne R."/>
            <person name="Brami D."/>
            <person name="Johnson J."/>
            <person name="Hostetler J."/>
            <person name="Hannick L."/>
            <person name="Clark T."/>
            <person name="Cassidy-Hanley D."/>
            <person name="Inman J."/>
        </authorList>
    </citation>
    <scope>NUCLEOTIDE SEQUENCE [LARGE SCALE GENOMIC DNA]</scope>
    <source>
        <strain evidence="9 10">G5</strain>
    </source>
</reference>
<evidence type="ECO:0000256" key="2">
    <source>
        <dbReference type="ARBA" id="ARBA00022679"/>
    </source>
</evidence>
<dbReference type="InterPro" id="IPR000719">
    <property type="entry name" value="Prot_kinase_dom"/>
</dbReference>
<dbReference type="OMA" id="KPWIANT"/>
<dbReference type="Proteomes" id="UP000008983">
    <property type="component" value="Unassembled WGS sequence"/>
</dbReference>
<evidence type="ECO:0000256" key="5">
    <source>
        <dbReference type="ARBA" id="ARBA00022840"/>
    </source>
</evidence>
<sequence>MQQQTQKVFTQRHHQQIPQSLNGPQVLKHVDNYIIFNEKLGGGQFSQVYKAMDKNDSTHQKYFAVKTIPMTPAQYQKISNYNQLLQKEIDILLKARHQNLIQMHDLKQTPNNLYLFLDYCNGGDLRQYITKKKNRLSEEEAVEFFKQMCAGYQALNEKKIIHRDLKPENILLHGNKIKIGDFGFARIVTDLDQAVRMTQKCSPLYAPPQILLNEKYSSKCDVWSMGCIFFEMLYGKPPFNANSIISLSENIKKIVGNSQYQLPTYPPIAPEAKDILIKMLMYNEKDRVSWEKIFKHPILNKNIQKLVPLDVELDHANNPLYQSIRKNIDAVWEQQQLTKKIINNIIIIINSLENKN</sequence>
<dbReference type="GeneID" id="14905233"/>
<keyword evidence="5 6" id="KW-0067">ATP-binding</keyword>
<evidence type="ECO:0000256" key="4">
    <source>
        <dbReference type="ARBA" id="ARBA00022777"/>
    </source>
</evidence>
<proteinExistence type="inferred from homology"/>
<dbReference type="GO" id="GO:0010506">
    <property type="term" value="P:regulation of autophagy"/>
    <property type="evidence" value="ECO:0007669"/>
    <property type="project" value="InterPro"/>
</dbReference>
<dbReference type="InterPro" id="IPR045269">
    <property type="entry name" value="Atg1-like"/>
</dbReference>
<name>G0R079_ICHMU</name>
<evidence type="ECO:0000256" key="7">
    <source>
        <dbReference type="RuleBase" id="RU000304"/>
    </source>
</evidence>
<dbReference type="GO" id="GO:0004683">
    <property type="term" value="F:calcium/calmodulin-dependent protein kinase activity"/>
    <property type="evidence" value="ECO:0007669"/>
    <property type="project" value="UniProtKB-EC"/>
</dbReference>
<dbReference type="SMART" id="SM00220">
    <property type="entry name" value="S_TKc"/>
    <property type="match status" value="1"/>
</dbReference>
<feature type="binding site" evidence="6">
    <location>
        <position position="66"/>
    </location>
    <ligand>
        <name>ATP</name>
        <dbReference type="ChEBI" id="CHEBI:30616"/>
    </ligand>
</feature>
<accession>G0R079</accession>
<protein>
    <submittedName>
        <fullName evidence="9">Protein kinase domain protein</fullName>
        <ecNumber evidence="9">2.7.11.17</ecNumber>
    </submittedName>
</protein>
<keyword evidence="10" id="KW-1185">Reference proteome</keyword>
<dbReference type="PROSITE" id="PS00108">
    <property type="entry name" value="PROTEIN_KINASE_ST"/>
    <property type="match status" value="1"/>
</dbReference>
<dbReference type="InParanoid" id="G0R079"/>
<dbReference type="SUPFAM" id="SSF56112">
    <property type="entry name" value="Protein kinase-like (PK-like)"/>
    <property type="match status" value="1"/>
</dbReference>
<keyword evidence="3 6" id="KW-0547">Nucleotide-binding</keyword>
<dbReference type="GO" id="GO:0000045">
    <property type="term" value="P:autophagosome assembly"/>
    <property type="evidence" value="ECO:0007669"/>
    <property type="project" value="TreeGrafter"/>
</dbReference>
<dbReference type="GO" id="GO:0000407">
    <property type="term" value="C:phagophore assembly site"/>
    <property type="evidence" value="ECO:0007669"/>
    <property type="project" value="TreeGrafter"/>
</dbReference>
<dbReference type="STRING" id="857967.G0R079"/>
<gene>
    <name evidence="9" type="ORF">IMG5_162420</name>
</gene>
<dbReference type="RefSeq" id="XP_004030375.1">
    <property type="nucleotide sequence ID" value="XM_004030327.1"/>
</dbReference>
<dbReference type="PANTHER" id="PTHR24348:SF22">
    <property type="entry name" value="NON-SPECIFIC SERINE_THREONINE PROTEIN KINASE"/>
    <property type="match status" value="1"/>
</dbReference>
<evidence type="ECO:0000259" key="8">
    <source>
        <dbReference type="PROSITE" id="PS50011"/>
    </source>
</evidence>
<dbReference type="Gene3D" id="1.10.510.10">
    <property type="entry name" value="Transferase(Phosphotransferase) domain 1"/>
    <property type="match status" value="1"/>
</dbReference>
<dbReference type="PROSITE" id="PS00107">
    <property type="entry name" value="PROTEIN_KINASE_ATP"/>
    <property type="match status" value="1"/>
</dbReference>
<dbReference type="GO" id="GO:0005776">
    <property type="term" value="C:autophagosome"/>
    <property type="evidence" value="ECO:0007669"/>
    <property type="project" value="TreeGrafter"/>
</dbReference>
<feature type="domain" description="Protein kinase" evidence="8">
    <location>
        <begin position="34"/>
        <end position="299"/>
    </location>
</feature>
<evidence type="ECO:0000256" key="6">
    <source>
        <dbReference type="PROSITE-ProRule" id="PRU10141"/>
    </source>
</evidence>
<dbReference type="PROSITE" id="PS50011">
    <property type="entry name" value="PROTEIN_KINASE_DOM"/>
    <property type="match status" value="1"/>
</dbReference>
<dbReference type="InterPro" id="IPR008271">
    <property type="entry name" value="Ser/Thr_kinase_AS"/>
</dbReference>
<dbReference type="AlphaFoldDB" id="G0R079"/>
<dbReference type="Pfam" id="PF00069">
    <property type="entry name" value="Pkinase"/>
    <property type="match status" value="1"/>
</dbReference>
<comment type="similarity">
    <text evidence="7">Belongs to the protein kinase superfamily.</text>
</comment>